<feature type="transmembrane region" description="Helical" evidence="2">
    <location>
        <begin position="6"/>
        <end position="25"/>
    </location>
</feature>
<feature type="coiled-coil region" evidence="1">
    <location>
        <begin position="43"/>
        <end position="70"/>
    </location>
</feature>
<accession>A0ABU3H736</accession>
<sequence>MRNTKVAYAVLIISILLFIVSLFFMSKYFTLKNEMESSTEVSYKSFNAQLVEFKKALEDYINNNKRSDEERLLVISLAEAQKSFETYGVLVHLSDKINEPQYQQRNQLFLQLWGIISKDYGSLSLEELKKIDNESSIIIQALQESDK</sequence>
<dbReference type="EMBL" id="JAUSUY010000007">
    <property type="protein sequence ID" value="MDT3426638.1"/>
    <property type="molecule type" value="Genomic_DNA"/>
</dbReference>
<keyword evidence="2" id="KW-1133">Transmembrane helix</keyword>
<comment type="caution">
    <text evidence="3">The sequence shown here is derived from an EMBL/GenBank/DDBJ whole genome shotgun (WGS) entry which is preliminary data.</text>
</comment>
<keyword evidence="1" id="KW-0175">Coiled coil</keyword>
<proteinExistence type="predicted"/>
<evidence type="ECO:0000256" key="2">
    <source>
        <dbReference type="SAM" id="Phobius"/>
    </source>
</evidence>
<dbReference type="RefSeq" id="WP_025701684.1">
    <property type="nucleotide sequence ID" value="NZ_JAUSUY010000007.1"/>
</dbReference>
<gene>
    <name evidence="3" type="ORF">J2Z22_002164</name>
</gene>
<organism evidence="3 4">
    <name type="scientific">Paenibacillus forsythiae</name>
    <dbReference type="NCBI Taxonomy" id="365616"/>
    <lineage>
        <taxon>Bacteria</taxon>
        <taxon>Bacillati</taxon>
        <taxon>Bacillota</taxon>
        <taxon>Bacilli</taxon>
        <taxon>Bacillales</taxon>
        <taxon>Paenibacillaceae</taxon>
        <taxon>Paenibacillus</taxon>
    </lineage>
</organism>
<keyword evidence="2" id="KW-0812">Transmembrane</keyword>
<dbReference type="Proteomes" id="UP001248709">
    <property type="component" value="Unassembled WGS sequence"/>
</dbReference>
<reference evidence="3 4" key="1">
    <citation type="submission" date="2023-07" db="EMBL/GenBank/DDBJ databases">
        <title>Genomic Encyclopedia of Type Strains, Phase IV (KMG-IV): sequencing the most valuable type-strain genomes for metagenomic binning, comparative biology and taxonomic classification.</title>
        <authorList>
            <person name="Goeker M."/>
        </authorList>
    </citation>
    <scope>NUCLEOTIDE SEQUENCE [LARGE SCALE GENOMIC DNA]</scope>
    <source>
        <strain evidence="3 4">T98</strain>
    </source>
</reference>
<evidence type="ECO:0000313" key="3">
    <source>
        <dbReference type="EMBL" id="MDT3426638.1"/>
    </source>
</evidence>
<keyword evidence="4" id="KW-1185">Reference proteome</keyword>
<evidence type="ECO:0000313" key="4">
    <source>
        <dbReference type="Proteomes" id="UP001248709"/>
    </source>
</evidence>
<name>A0ABU3H736_9BACL</name>
<protein>
    <submittedName>
        <fullName evidence="3">Preprotein translocase subunit SecF</fullName>
    </submittedName>
</protein>
<evidence type="ECO:0000256" key="1">
    <source>
        <dbReference type="SAM" id="Coils"/>
    </source>
</evidence>
<keyword evidence="2" id="KW-0472">Membrane</keyword>